<dbReference type="Gene3D" id="3.40.50.300">
    <property type="entry name" value="P-loop containing nucleotide triphosphate hydrolases"/>
    <property type="match status" value="1"/>
</dbReference>
<dbReference type="PROSITE" id="PS50893">
    <property type="entry name" value="ABC_TRANSPORTER_2"/>
    <property type="match status" value="1"/>
</dbReference>
<evidence type="ECO:0000256" key="5">
    <source>
        <dbReference type="ARBA" id="ARBA00037066"/>
    </source>
</evidence>
<evidence type="ECO:0000256" key="1">
    <source>
        <dbReference type="ARBA" id="ARBA00022448"/>
    </source>
</evidence>
<keyword evidence="8" id="KW-1185">Reference proteome</keyword>
<keyword evidence="4" id="KW-1278">Translocase</keyword>
<comment type="caution">
    <text evidence="7">The sequence shown here is derived from an EMBL/GenBank/DDBJ whole genome shotgun (WGS) entry which is preliminary data.</text>
</comment>
<comment type="function">
    <text evidence="5">Part of the ABC transporter complex HmuTUV involved in hemin import. Responsible for energy coupling to the transport system.</text>
</comment>
<feature type="domain" description="ABC transporter" evidence="6">
    <location>
        <begin position="21"/>
        <end position="253"/>
    </location>
</feature>
<dbReference type="Pfam" id="PF00005">
    <property type="entry name" value="ABC_tran"/>
    <property type="match status" value="1"/>
</dbReference>
<evidence type="ECO:0000256" key="4">
    <source>
        <dbReference type="ARBA" id="ARBA00022967"/>
    </source>
</evidence>
<evidence type="ECO:0000313" key="7">
    <source>
        <dbReference type="EMBL" id="THE34772.1"/>
    </source>
</evidence>
<dbReference type="PANTHER" id="PTHR42794">
    <property type="entry name" value="HEMIN IMPORT ATP-BINDING PROTEIN HMUV"/>
    <property type="match status" value="1"/>
</dbReference>
<sequence length="273" mass="30274">MTVNPCFTSPLRRANAANHVVCAQNLHWEVKGKAIVNDVSFQVSPGEFVGIIGPNGSGKTSLISLLAGLLKPSAGKVLLNNKDVHRYSRRHLAQKVALVEQQAETSERLTAIQAVSLGRTPFLSLLSPWSRSDDEIVQAMLEKVSMQNVQHRCWHTFSGGERQRLHIARALAQQPQVLLMDEPTNHLDIQHQIGLLNLVKREKLTVIAALHDLNHAAMFCDRIMVMKAGQLAIQGNPSAVFTRENLNCWFGIDAIVERPPDGASCFIRYQRPA</sequence>
<dbReference type="CDD" id="cd03214">
    <property type="entry name" value="ABC_Iron-Siderophores_B12_Hemin"/>
    <property type="match status" value="1"/>
</dbReference>
<evidence type="ECO:0000313" key="8">
    <source>
        <dbReference type="Proteomes" id="UP000306790"/>
    </source>
</evidence>
<keyword evidence="2" id="KW-0547">Nucleotide-binding</keyword>
<proteinExistence type="predicted"/>
<dbReference type="SUPFAM" id="SSF52540">
    <property type="entry name" value="P-loop containing nucleoside triphosphate hydrolases"/>
    <property type="match status" value="1"/>
</dbReference>
<evidence type="ECO:0000256" key="2">
    <source>
        <dbReference type="ARBA" id="ARBA00022741"/>
    </source>
</evidence>
<dbReference type="Proteomes" id="UP000306790">
    <property type="component" value="Unassembled WGS sequence"/>
</dbReference>
<evidence type="ECO:0000259" key="6">
    <source>
        <dbReference type="PROSITE" id="PS50893"/>
    </source>
</evidence>
<protein>
    <submittedName>
        <fullName evidence="7">Histidinol phosphatase</fullName>
    </submittedName>
</protein>
<reference evidence="7 8" key="1">
    <citation type="submission" date="2018-05" db="EMBL/GenBank/DDBJ databases">
        <title>Isolation and genomic analyses of lactose-positive bacteria from faecal samples of preterm neonates.</title>
        <authorList>
            <person name="Chen Y."/>
            <person name="Brook T.C."/>
            <person name="O'Neill I."/>
            <person name="Soe C.Z."/>
            <person name="Hall L.J."/>
            <person name="Hoyles L."/>
        </authorList>
    </citation>
    <scope>NUCLEOTIDE SEQUENCE [LARGE SCALE GENOMIC DNA]</scope>
    <source>
        <strain evidence="7 8">P080C CL</strain>
    </source>
</reference>
<gene>
    <name evidence="7" type="ORF">DJ535_19880</name>
</gene>
<keyword evidence="3" id="KW-0067">ATP-binding</keyword>
<keyword evidence="1" id="KW-0813">Transport</keyword>
<dbReference type="SMART" id="SM00382">
    <property type="entry name" value="AAA"/>
    <property type="match status" value="1"/>
</dbReference>
<accession>A0ABY2PPR6</accession>
<dbReference type="InterPro" id="IPR027417">
    <property type="entry name" value="P-loop_NTPase"/>
</dbReference>
<evidence type="ECO:0000256" key="3">
    <source>
        <dbReference type="ARBA" id="ARBA00022840"/>
    </source>
</evidence>
<dbReference type="InterPro" id="IPR003439">
    <property type="entry name" value="ABC_transporter-like_ATP-bd"/>
</dbReference>
<dbReference type="PANTHER" id="PTHR42794:SF1">
    <property type="entry name" value="HEMIN IMPORT ATP-BINDING PROTEIN HMUV"/>
    <property type="match status" value="1"/>
</dbReference>
<name>A0ABY2PPR6_9ENTR</name>
<dbReference type="InterPro" id="IPR003593">
    <property type="entry name" value="AAA+_ATPase"/>
</dbReference>
<organism evidence="7 8">
    <name type="scientific">Citrobacter murliniae</name>
    <dbReference type="NCBI Taxonomy" id="67829"/>
    <lineage>
        <taxon>Bacteria</taxon>
        <taxon>Pseudomonadati</taxon>
        <taxon>Pseudomonadota</taxon>
        <taxon>Gammaproteobacteria</taxon>
        <taxon>Enterobacterales</taxon>
        <taxon>Enterobacteriaceae</taxon>
        <taxon>Citrobacter</taxon>
        <taxon>Citrobacter freundii complex</taxon>
    </lineage>
</organism>
<dbReference type="RefSeq" id="WP_136345568.1">
    <property type="nucleotide sequence ID" value="NZ_QFVP01000015.1"/>
</dbReference>
<dbReference type="EMBL" id="QFVP01000015">
    <property type="protein sequence ID" value="THE34772.1"/>
    <property type="molecule type" value="Genomic_DNA"/>
</dbReference>